<protein>
    <submittedName>
        <fullName evidence="2">Kinetoplastid-specific phospho-protein phosphatase</fullName>
    </submittedName>
</protein>
<dbReference type="SMART" id="SM00156">
    <property type="entry name" value="PP2Ac"/>
    <property type="match status" value="1"/>
</dbReference>
<dbReference type="VEuPathDB" id="TriTrypDB:Tbg972.6.940"/>
<organism evidence="2 3">
    <name type="scientific">Trypanosoma brucei gambiense (strain MHOM/CI/86/DAL972)</name>
    <dbReference type="NCBI Taxonomy" id="679716"/>
    <lineage>
        <taxon>Eukaryota</taxon>
        <taxon>Discoba</taxon>
        <taxon>Euglenozoa</taxon>
        <taxon>Kinetoplastea</taxon>
        <taxon>Metakinetoplastina</taxon>
        <taxon>Trypanosomatida</taxon>
        <taxon>Trypanosomatidae</taxon>
        <taxon>Trypanosoma</taxon>
    </lineage>
</organism>
<evidence type="ECO:0000313" key="3">
    <source>
        <dbReference type="Proteomes" id="UP000002316"/>
    </source>
</evidence>
<dbReference type="RefSeq" id="XP_011773901.1">
    <property type="nucleotide sequence ID" value="XM_011775599.1"/>
</dbReference>
<dbReference type="Proteomes" id="UP000002316">
    <property type="component" value="Chromosome 6"/>
</dbReference>
<dbReference type="PRINTS" id="PR00114">
    <property type="entry name" value="STPHPHTASE"/>
</dbReference>
<feature type="domain" description="Serine/threonine specific protein phosphatases" evidence="1">
    <location>
        <begin position="57"/>
        <end position="368"/>
    </location>
</feature>
<dbReference type="OrthoDB" id="269317at2759"/>
<dbReference type="AlphaFoldDB" id="C9ZQD6"/>
<dbReference type="InterPro" id="IPR029052">
    <property type="entry name" value="Metallo-depent_PP-like"/>
</dbReference>
<gene>
    <name evidence="2" type="ORF">TbgDal_VI940</name>
</gene>
<dbReference type="KEGG" id="tbg:TbgDal_VI940"/>
<dbReference type="InterPro" id="IPR006186">
    <property type="entry name" value="Ser/Thr-sp_prot-phosphatase"/>
</dbReference>
<reference evidence="3" key="1">
    <citation type="journal article" date="2010" name="PLoS Negl. Trop. Dis.">
        <title>The genome sequence of Trypanosoma brucei gambiense, causative agent of chronic human african trypanosomiasis.</title>
        <authorList>
            <person name="Jackson A.P."/>
            <person name="Sanders M."/>
            <person name="Berry A."/>
            <person name="McQuillan J."/>
            <person name="Aslett M.A."/>
            <person name="Quail M.A."/>
            <person name="Chukualim B."/>
            <person name="Capewell P."/>
            <person name="MacLeod A."/>
            <person name="Melville S.E."/>
            <person name="Gibson W."/>
            <person name="Barry J.D."/>
            <person name="Berriman M."/>
            <person name="Hertz-Fowler C."/>
        </authorList>
    </citation>
    <scope>NUCLEOTIDE SEQUENCE [LARGE SCALE GENOMIC DNA]</scope>
    <source>
        <strain evidence="3">MHOM/CI/86/DAL972</strain>
    </source>
</reference>
<accession>C9ZQD6</accession>
<dbReference type="SUPFAM" id="SSF56300">
    <property type="entry name" value="Metallo-dependent phosphatases"/>
    <property type="match status" value="1"/>
</dbReference>
<evidence type="ECO:0000313" key="2">
    <source>
        <dbReference type="EMBL" id="CBH11616.1"/>
    </source>
</evidence>
<dbReference type="GO" id="GO:0097720">
    <property type="term" value="P:calcineurin-mediated signaling"/>
    <property type="evidence" value="ECO:0007669"/>
    <property type="project" value="InterPro"/>
</dbReference>
<dbReference type="EMBL" id="FN554969">
    <property type="protein sequence ID" value="CBH11616.1"/>
    <property type="molecule type" value="Genomic_DNA"/>
</dbReference>
<dbReference type="GO" id="GO:0033192">
    <property type="term" value="F:calmodulin-dependent protein phosphatase activity"/>
    <property type="evidence" value="ECO:0007669"/>
    <property type="project" value="InterPro"/>
</dbReference>
<evidence type="ECO:0000259" key="1">
    <source>
        <dbReference type="SMART" id="SM00156"/>
    </source>
</evidence>
<name>C9ZQD6_TRYB9</name>
<sequence>MENSFPVMSILPSSLIFFSLCPRYKYWIRIVWMPSVSTEAHLHIGEAVKSVLRGECVATVEFLKVLSAAASRREGGRPLEEVSGDTVVIGPCRGHAADLAHCLDTHVLSRAIQGKLNLVFLGNYVDGGHHSVEVLYMLALCMLDLPSVTPLVGRHEMFYPFPPGDFGSLRAELRLRSIHCDVPLDSIEETVRRFFSTLPVACIINKRFFCSSSGIASTYRFTEEISRERSRLRLNEFVQNQPMNEEEDKLYAGCAFVGSHTATGNCLRYTHNALCNFLLRNDLFTHIAGIEFHASSERSENFMSFDRYRESRYLPGWMFGRIRKGLRVPSYIFLFSAPHFCDVNKNSGCILTIVGNRTVELQQLDMYVSRPLIMPGEASHGFAWSQGILLKTLRKFFYSVLYDKVDVNANECGESHLVTNAKLPSEEEVMKLKYRRMCELVKKHLLQK</sequence>
<dbReference type="GeneID" id="23862221"/>
<dbReference type="InterPro" id="IPR004843">
    <property type="entry name" value="Calcineurin-like_PHP"/>
</dbReference>
<proteinExistence type="predicted"/>
<dbReference type="PANTHER" id="PTHR45673">
    <property type="entry name" value="SERINE/THREONINE-PROTEIN PHOSPHATASE 2B CATALYTIC SUBUNIT 1-RELATED"/>
    <property type="match status" value="1"/>
</dbReference>
<dbReference type="Gene3D" id="3.60.21.10">
    <property type="match status" value="1"/>
</dbReference>
<dbReference type="Pfam" id="PF00149">
    <property type="entry name" value="Metallophos"/>
    <property type="match status" value="1"/>
</dbReference>
<dbReference type="InterPro" id="IPR043360">
    <property type="entry name" value="PP2B"/>
</dbReference>